<gene>
    <name evidence="1" type="ORF">FZEAL_8810</name>
</gene>
<proteinExistence type="predicted"/>
<evidence type="ECO:0000313" key="1">
    <source>
        <dbReference type="EMBL" id="KAF4974261.1"/>
    </source>
</evidence>
<dbReference type="InterPro" id="IPR051678">
    <property type="entry name" value="AGP_Transferase"/>
</dbReference>
<accession>A0A8H4UE26</accession>
<sequence>MTETHYHIPIRFQDGVRWIARIYRLNVCSPPKPIRQHYMRSESATLVFLEETSLPTPKVHYWTTETNSPFGVGLILVDDMPGKPIEWRAATEDQKLYVMDQLADIFIELAGYPCNCIGAFYDPGTSLINQCADPLVIDVSEEVIGVYGPFYSARAYHTTALQLILDGIDYGEMYETRAEQAYLITLFLQDLAHYHMPFSRHDDEEFFIQFPYSRAEHILVDDNFKITGIVNWDMVQAVAPGSAFRAPQIMLDFQDLFRGDGEPSDAEEAFAHRLELKLRPDIAYHVRRGRLLYQLDVCIHLLPHDPVLFDLVFQGLRDTIGEHAGAGLDMDEWDEMARARCADNTRLELMRRRDQDHRRFGH</sequence>
<dbReference type="EMBL" id="JABEYC010000783">
    <property type="protein sequence ID" value="KAF4974261.1"/>
    <property type="molecule type" value="Genomic_DNA"/>
</dbReference>
<comment type="caution">
    <text evidence="1">The sequence shown here is derived from an EMBL/GenBank/DDBJ whole genome shotgun (WGS) entry which is preliminary data.</text>
</comment>
<dbReference type="OrthoDB" id="5327538at2759"/>
<dbReference type="PANTHER" id="PTHR21310">
    <property type="entry name" value="AMINOGLYCOSIDE PHOSPHOTRANSFERASE-RELATED-RELATED"/>
    <property type="match status" value="1"/>
</dbReference>
<evidence type="ECO:0008006" key="3">
    <source>
        <dbReference type="Google" id="ProtNLM"/>
    </source>
</evidence>
<dbReference type="AlphaFoldDB" id="A0A8H4UE26"/>
<evidence type="ECO:0000313" key="2">
    <source>
        <dbReference type="Proteomes" id="UP000635477"/>
    </source>
</evidence>
<reference evidence="1" key="2">
    <citation type="submission" date="2020-05" db="EMBL/GenBank/DDBJ databases">
        <authorList>
            <person name="Kim H.-S."/>
            <person name="Proctor R.H."/>
            <person name="Brown D.W."/>
        </authorList>
    </citation>
    <scope>NUCLEOTIDE SEQUENCE</scope>
    <source>
        <strain evidence="1">NRRL 22465</strain>
    </source>
</reference>
<name>A0A8H4UE26_9HYPO</name>
<dbReference type="PANTHER" id="PTHR21310:SF15">
    <property type="entry name" value="AMINOGLYCOSIDE PHOSPHOTRANSFERASE DOMAIN-CONTAINING PROTEIN"/>
    <property type="match status" value="1"/>
</dbReference>
<reference evidence="1" key="1">
    <citation type="journal article" date="2020" name="BMC Genomics">
        <title>Correction to: Identification and distribution of gene clusters required for synthesis of sphingolipid metabolism inhibitors in diverse species of the filamentous fungus Fusarium.</title>
        <authorList>
            <person name="Kim H.S."/>
            <person name="Lohmar J.M."/>
            <person name="Busman M."/>
            <person name="Brown D.W."/>
            <person name="Naumann T.A."/>
            <person name="Divon H.H."/>
            <person name="Lysoe E."/>
            <person name="Uhlig S."/>
            <person name="Proctor R.H."/>
        </authorList>
    </citation>
    <scope>NUCLEOTIDE SEQUENCE</scope>
    <source>
        <strain evidence="1">NRRL 22465</strain>
    </source>
</reference>
<organism evidence="1 2">
    <name type="scientific">Fusarium zealandicum</name>
    <dbReference type="NCBI Taxonomy" id="1053134"/>
    <lineage>
        <taxon>Eukaryota</taxon>
        <taxon>Fungi</taxon>
        <taxon>Dikarya</taxon>
        <taxon>Ascomycota</taxon>
        <taxon>Pezizomycotina</taxon>
        <taxon>Sordariomycetes</taxon>
        <taxon>Hypocreomycetidae</taxon>
        <taxon>Hypocreales</taxon>
        <taxon>Nectriaceae</taxon>
        <taxon>Fusarium</taxon>
        <taxon>Fusarium staphyleae species complex</taxon>
    </lineage>
</organism>
<protein>
    <recommendedName>
        <fullName evidence="3">Aminoglycoside phosphotransferase domain-containing protein</fullName>
    </recommendedName>
</protein>
<keyword evidence="2" id="KW-1185">Reference proteome</keyword>
<dbReference type="Proteomes" id="UP000635477">
    <property type="component" value="Unassembled WGS sequence"/>
</dbReference>